<proteinExistence type="predicted"/>
<protein>
    <recommendedName>
        <fullName evidence="4">THAP4-like heme-binding beta-barrel domain-containing protein</fullName>
    </recommendedName>
</protein>
<keyword evidence="3" id="KW-1185">Reference proteome</keyword>
<evidence type="ECO:0008006" key="4">
    <source>
        <dbReference type="Google" id="ProtNLM"/>
    </source>
</evidence>
<accession>A0ABW6NCL7</accession>
<evidence type="ECO:0000313" key="2">
    <source>
        <dbReference type="EMBL" id="MFF0452893.1"/>
    </source>
</evidence>
<dbReference type="Proteomes" id="UP001601521">
    <property type="component" value="Unassembled WGS sequence"/>
</dbReference>
<name>A0ABW6NCL7_9NOCA</name>
<organism evidence="2 3">
    <name type="scientific">Nocardia africana</name>
    <dbReference type="NCBI Taxonomy" id="134964"/>
    <lineage>
        <taxon>Bacteria</taxon>
        <taxon>Bacillati</taxon>
        <taxon>Actinomycetota</taxon>
        <taxon>Actinomycetes</taxon>
        <taxon>Mycobacteriales</taxon>
        <taxon>Nocardiaceae</taxon>
        <taxon>Nocardia</taxon>
    </lineage>
</organism>
<dbReference type="EMBL" id="JBIALX010000002">
    <property type="protein sequence ID" value="MFF0452893.1"/>
    <property type="molecule type" value="Genomic_DNA"/>
</dbReference>
<feature type="region of interest" description="Disordered" evidence="1">
    <location>
        <begin position="1"/>
        <end position="27"/>
    </location>
</feature>
<evidence type="ECO:0000256" key="1">
    <source>
        <dbReference type="SAM" id="MobiDB-lite"/>
    </source>
</evidence>
<gene>
    <name evidence="2" type="ORF">ACFYTH_05940</name>
</gene>
<sequence>MNEGVQMPNNPTYPAAPDTGTSGPPEKMRDLEFFLGHWNAPGVFHETPFGPRKPILMQIDGASKHRGHWITLETAELPTPDNPTPLTARYIWGYDQTTDEFVADWYDSNGGRGIQRSTGWASDQLVFLGTITMNGTTVPLRDTFTRHGPDAYHHIGEIDLGSRWIAVDEEDAVRTVGGA</sequence>
<evidence type="ECO:0000313" key="3">
    <source>
        <dbReference type="Proteomes" id="UP001601521"/>
    </source>
</evidence>
<comment type="caution">
    <text evidence="2">The sequence shown here is derived from an EMBL/GenBank/DDBJ whole genome shotgun (WGS) entry which is preliminary data.</text>
</comment>
<dbReference type="RefSeq" id="WP_387249622.1">
    <property type="nucleotide sequence ID" value="NZ_JBIALX010000002.1"/>
</dbReference>
<reference evidence="2 3" key="1">
    <citation type="submission" date="2024-10" db="EMBL/GenBank/DDBJ databases">
        <title>The Natural Products Discovery Center: Release of the First 8490 Sequenced Strains for Exploring Actinobacteria Biosynthetic Diversity.</title>
        <authorList>
            <person name="Kalkreuter E."/>
            <person name="Kautsar S.A."/>
            <person name="Yang D."/>
            <person name="Bader C.D."/>
            <person name="Teijaro C.N."/>
            <person name="Fluegel L."/>
            <person name="Davis C.M."/>
            <person name="Simpson J.R."/>
            <person name="Lauterbach L."/>
            <person name="Steele A.D."/>
            <person name="Gui C."/>
            <person name="Meng S."/>
            <person name="Li G."/>
            <person name="Viehrig K."/>
            <person name="Ye F."/>
            <person name="Su P."/>
            <person name="Kiefer A.F."/>
            <person name="Nichols A."/>
            <person name="Cepeda A.J."/>
            <person name="Yan W."/>
            <person name="Fan B."/>
            <person name="Jiang Y."/>
            <person name="Adhikari A."/>
            <person name="Zheng C.-J."/>
            <person name="Schuster L."/>
            <person name="Cowan T.M."/>
            <person name="Smanski M.J."/>
            <person name="Chevrette M.G."/>
            <person name="De Carvalho L.P.S."/>
            <person name="Shen B."/>
        </authorList>
    </citation>
    <scope>NUCLEOTIDE SEQUENCE [LARGE SCALE GENOMIC DNA]</scope>
    <source>
        <strain evidence="2 3">NPDC004550</strain>
    </source>
</reference>